<comment type="caution">
    <text evidence="5">The sequence shown here is derived from an EMBL/GenBank/DDBJ whole genome shotgun (WGS) entry which is preliminary data.</text>
</comment>
<evidence type="ECO:0000313" key="5">
    <source>
        <dbReference type="EMBL" id="TPX61625.1"/>
    </source>
</evidence>
<proteinExistence type="inferred from homology"/>
<dbReference type="Proteomes" id="UP000318582">
    <property type="component" value="Unassembled WGS sequence"/>
</dbReference>
<feature type="domain" description="Large ribosomal subunit protein uL24 C-terminal" evidence="4">
    <location>
        <begin position="72"/>
        <end position="116"/>
    </location>
</feature>
<dbReference type="CDD" id="cd06089">
    <property type="entry name" value="KOW_RPL26"/>
    <property type="match status" value="1"/>
</dbReference>
<evidence type="ECO:0000259" key="4">
    <source>
        <dbReference type="Pfam" id="PF17136"/>
    </source>
</evidence>
<evidence type="ECO:0000256" key="1">
    <source>
        <dbReference type="ARBA" id="ARBA00010618"/>
    </source>
</evidence>
<dbReference type="GO" id="GO:0003723">
    <property type="term" value="F:RNA binding"/>
    <property type="evidence" value="ECO:0007669"/>
    <property type="project" value="InterPro"/>
</dbReference>
<dbReference type="InterPro" id="IPR003256">
    <property type="entry name" value="Ribosomal_uL24"/>
</dbReference>
<dbReference type="GO" id="GO:0005840">
    <property type="term" value="C:ribosome"/>
    <property type="evidence" value="ECO:0007669"/>
    <property type="project" value="UniProtKB-KW"/>
</dbReference>
<dbReference type="STRING" id="109895.A0A507EE26"/>
<dbReference type="InterPro" id="IPR014722">
    <property type="entry name" value="Rib_uL2_dom2"/>
</dbReference>
<dbReference type="EMBL" id="QEAQ01000006">
    <property type="protein sequence ID" value="TPX61625.1"/>
    <property type="molecule type" value="Genomic_DNA"/>
</dbReference>
<evidence type="ECO:0000256" key="2">
    <source>
        <dbReference type="ARBA" id="ARBA00022980"/>
    </source>
</evidence>
<sequence length="206" mass="23583">MPPKFRGANFMVPKRPKVAEKDRIQNWNIFVGDKVEIIRGRKDVEGKRRDVGKQGKVLEVLKDLNAVIVEGCNLRTKNIKPNPDNPKGNRILKELHIPYANVRLVDPATGQASRTRLVRPRPGRDYLNPVTGRHDFQRLNLNTKTLIPIPTPKDPFADKEIGPLDTSAEIVRKHTYQPDITTCPFPNAFMNELERMRRKNMESSAF</sequence>
<dbReference type="HAMAP" id="MF_01326_B">
    <property type="entry name" value="Ribosomal_uL24_B"/>
    <property type="match status" value="1"/>
</dbReference>
<dbReference type="InterPro" id="IPR008991">
    <property type="entry name" value="Translation_prot_SH3-like_sf"/>
</dbReference>
<evidence type="ECO:0000256" key="3">
    <source>
        <dbReference type="ARBA" id="ARBA00023274"/>
    </source>
</evidence>
<dbReference type="NCBIfam" id="TIGR01079">
    <property type="entry name" value="rplX_bact"/>
    <property type="match status" value="1"/>
</dbReference>
<evidence type="ECO:0000313" key="6">
    <source>
        <dbReference type="Proteomes" id="UP000318582"/>
    </source>
</evidence>
<dbReference type="GO" id="GO:1990904">
    <property type="term" value="C:ribonucleoprotein complex"/>
    <property type="evidence" value="ECO:0007669"/>
    <property type="project" value="UniProtKB-KW"/>
</dbReference>
<gene>
    <name evidence="5" type="ORF">PhCBS80983_g00908</name>
</gene>
<dbReference type="Pfam" id="PF17136">
    <property type="entry name" value="ribosomal_L24"/>
    <property type="match status" value="1"/>
</dbReference>
<dbReference type="InterPro" id="IPR041988">
    <property type="entry name" value="Ribosomal_uL24_KOW"/>
</dbReference>
<reference evidence="5 6" key="1">
    <citation type="journal article" date="2019" name="Sci. Rep.">
        <title>Comparative genomics of chytrid fungi reveal insights into the obligate biotrophic and pathogenic lifestyle of Synchytrium endobioticum.</title>
        <authorList>
            <person name="van de Vossenberg B.T.L.H."/>
            <person name="Warris S."/>
            <person name="Nguyen H.D.T."/>
            <person name="van Gent-Pelzer M.P.E."/>
            <person name="Joly D.L."/>
            <person name="van de Geest H.C."/>
            <person name="Bonants P.J.M."/>
            <person name="Smith D.S."/>
            <person name="Levesque C.A."/>
            <person name="van der Lee T.A.J."/>
        </authorList>
    </citation>
    <scope>NUCLEOTIDE SEQUENCE [LARGE SCALE GENOMIC DNA]</scope>
    <source>
        <strain evidence="5 6">CBS 809.83</strain>
    </source>
</reference>
<keyword evidence="3" id="KW-0687">Ribonucleoprotein</keyword>
<dbReference type="AlphaFoldDB" id="A0A507EE26"/>
<name>A0A507EE26_9FUNG</name>
<dbReference type="InterPro" id="IPR057264">
    <property type="entry name" value="Ribosomal_uL24_C"/>
</dbReference>
<dbReference type="GO" id="GO:0003735">
    <property type="term" value="F:structural constituent of ribosome"/>
    <property type="evidence" value="ECO:0007669"/>
    <property type="project" value="InterPro"/>
</dbReference>
<organism evidence="5 6">
    <name type="scientific">Powellomyces hirtus</name>
    <dbReference type="NCBI Taxonomy" id="109895"/>
    <lineage>
        <taxon>Eukaryota</taxon>
        <taxon>Fungi</taxon>
        <taxon>Fungi incertae sedis</taxon>
        <taxon>Chytridiomycota</taxon>
        <taxon>Chytridiomycota incertae sedis</taxon>
        <taxon>Chytridiomycetes</taxon>
        <taxon>Spizellomycetales</taxon>
        <taxon>Powellomycetaceae</taxon>
        <taxon>Powellomyces</taxon>
    </lineage>
</organism>
<accession>A0A507EE26</accession>
<protein>
    <recommendedName>
        <fullName evidence="4">Large ribosomal subunit protein uL24 C-terminal domain-containing protein</fullName>
    </recommendedName>
</protein>
<dbReference type="SUPFAM" id="SSF50104">
    <property type="entry name" value="Translation proteins SH3-like domain"/>
    <property type="match status" value="1"/>
</dbReference>
<keyword evidence="2" id="KW-0689">Ribosomal protein</keyword>
<dbReference type="GO" id="GO:0006412">
    <property type="term" value="P:translation"/>
    <property type="evidence" value="ECO:0007669"/>
    <property type="project" value="InterPro"/>
</dbReference>
<dbReference type="Gene3D" id="2.30.30.30">
    <property type="match status" value="1"/>
</dbReference>
<keyword evidence="6" id="KW-1185">Reference proteome</keyword>
<dbReference type="PANTHER" id="PTHR12903">
    <property type="entry name" value="MITOCHONDRIAL RIBOSOMAL PROTEIN L24"/>
    <property type="match status" value="1"/>
</dbReference>
<comment type="similarity">
    <text evidence="1">Belongs to the universal ribosomal protein uL24 family.</text>
</comment>